<dbReference type="EMBL" id="LR217703">
    <property type="protein sequence ID" value="VFP80220.1"/>
    <property type="molecule type" value="Genomic_DNA"/>
</dbReference>
<dbReference type="InterPro" id="IPR007459">
    <property type="entry name" value="DNA_pol3_chi"/>
</dbReference>
<name>A0A451D3H8_9GAMM</name>
<organism evidence="1 2">
    <name type="scientific">Candidatus Erwinia haradaeae</name>
    <dbReference type="NCBI Taxonomy" id="1922217"/>
    <lineage>
        <taxon>Bacteria</taxon>
        <taxon>Pseudomonadati</taxon>
        <taxon>Pseudomonadota</taxon>
        <taxon>Gammaproteobacteria</taxon>
        <taxon>Enterobacterales</taxon>
        <taxon>Erwiniaceae</taxon>
        <taxon>Erwinia</taxon>
    </lineage>
</organism>
<dbReference type="SUPFAM" id="SSF102400">
    <property type="entry name" value="DNA polymerase III chi subunit"/>
    <property type="match status" value="1"/>
</dbReference>
<dbReference type="GO" id="GO:0032298">
    <property type="term" value="P:positive regulation of DNA-templated DNA replication initiation"/>
    <property type="evidence" value="ECO:0007669"/>
    <property type="project" value="TreeGrafter"/>
</dbReference>
<dbReference type="PANTHER" id="PTHR38767:SF1">
    <property type="entry name" value="DNA POLYMERASE III SUBUNIT CHI"/>
    <property type="match status" value="1"/>
</dbReference>
<dbReference type="Pfam" id="PF04364">
    <property type="entry name" value="DNA_pol3_chi"/>
    <property type="match status" value="1"/>
</dbReference>
<dbReference type="EC" id="2.7.7.7" evidence="1"/>
<keyword evidence="1" id="KW-0548">Nucleotidyltransferase</keyword>
<dbReference type="Proteomes" id="UP000294412">
    <property type="component" value="Chromosome"/>
</dbReference>
<gene>
    <name evidence="1" type="primary">holC</name>
    <name evidence="1" type="ORF">ERCICUMA2628_605</name>
</gene>
<reference evidence="1 2" key="1">
    <citation type="submission" date="2019-02" db="EMBL/GenBank/DDBJ databases">
        <authorList>
            <person name="Manzano-Marin A."/>
            <person name="Manzano-Marin A."/>
        </authorList>
    </citation>
    <scope>NUCLEOTIDE SEQUENCE [LARGE SCALE GENOMIC DNA]</scope>
    <source>
        <strain evidence="1 2">ErCicuneomaculata</strain>
    </source>
</reference>
<dbReference type="GO" id="GO:0003677">
    <property type="term" value="F:DNA binding"/>
    <property type="evidence" value="ECO:0007669"/>
    <property type="project" value="InterPro"/>
</dbReference>
<evidence type="ECO:0000313" key="2">
    <source>
        <dbReference type="Proteomes" id="UP000294412"/>
    </source>
</evidence>
<dbReference type="InterPro" id="IPR036768">
    <property type="entry name" value="PolIII_chi_sf"/>
</dbReference>
<accession>A0A451D3H8</accession>
<keyword evidence="1" id="KW-0808">Transferase</keyword>
<dbReference type="GO" id="GO:0006260">
    <property type="term" value="P:DNA replication"/>
    <property type="evidence" value="ECO:0007669"/>
    <property type="project" value="InterPro"/>
</dbReference>
<evidence type="ECO:0000313" key="1">
    <source>
        <dbReference type="EMBL" id="VFP80220.1"/>
    </source>
</evidence>
<proteinExistence type="predicted"/>
<dbReference type="GO" id="GO:0003887">
    <property type="term" value="F:DNA-directed DNA polymerase activity"/>
    <property type="evidence" value="ECO:0007669"/>
    <property type="project" value="UniProtKB-EC"/>
</dbReference>
<protein>
    <submittedName>
        <fullName evidence="1">DNA polymerase III subunit chi</fullName>
        <ecNumber evidence="1">2.7.7.7</ecNumber>
    </submittedName>
</protein>
<dbReference type="PANTHER" id="PTHR38767">
    <property type="entry name" value="DNA POLYMERASE III SUBUNIT CHI"/>
    <property type="match status" value="1"/>
</dbReference>
<dbReference type="AlphaFoldDB" id="A0A451D3H8"/>
<dbReference type="Gene3D" id="3.40.50.10110">
    <property type="entry name" value="DNA polymerase III subunit chi"/>
    <property type="match status" value="1"/>
</dbReference>
<dbReference type="OrthoDB" id="5297568at2"/>
<dbReference type="RefSeq" id="WP_157993755.1">
    <property type="nucleotide sequence ID" value="NZ_LR217703.1"/>
</dbReference>
<sequence>MKHVTFYLLRSNPLSRIMYDIEQLVCNLVYIQWRDKNKRIIILCINKEQAIRLDEKLWQWTDKSFLPHNLAGEGPKHGAPVELTWPQNHLNTSYDLLINLLPKFIKYINSFHEVIDFVPYEESHKNLARERYKDYRRLGFNLYIQKL</sequence>